<evidence type="ECO:0000259" key="10">
    <source>
        <dbReference type="Pfam" id="PF04290"/>
    </source>
</evidence>
<feature type="domain" description="Tripartite ATP-independent periplasmic transporters DctQ component" evidence="10">
    <location>
        <begin position="43"/>
        <end position="168"/>
    </location>
</feature>
<dbReference type="PANTHER" id="PTHR35011">
    <property type="entry name" value="2,3-DIKETO-L-GULONATE TRAP TRANSPORTER SMALL PERMEASE PROTEIN YIAM"/>
    <property type="match status" value="1"/>
</dbReference>
<evidence type="ECO:0000256" key="4">
    <source>
        <dbReference type="ARBA" id="ARBA00022519"/>
    </source>
</evidence>
<protein>
    <recommendedName>
        <fullName evidence="9">TRAP transporter small permease protein</fullName>
    </recommendedName>
</protein>
<evidence type="ECO:0000256" key="1">
    <source>
        <dbReference type="ARBA" id="ARBA00004429"/>
    </source>
</evidence>
<comment type="function">
    <text evidence="9">Part of the tripartite ATP-independent periplasmic (TRAP) transport system.</text>
</comment>
<gene>
    <name evidence="11" type="ORF">KAK06_18385</name>
</gene>
<proteinExistence type="inferred from homology"/>
<evidence type="ECO:0000313" key="12">
    <source>
        <dbReference type="Proteomes" id="UP000678374"/>
    </source>
</evidence>
<dbReference type="InterPro" id="IPR055348">
    <property type="entry name" value="DctQ"/>
</dbReference>
<comment type="subcellular location">
    <subcellularLocation>
        <location evidence="1 9">Cell inner membrane</location>
        <topology evidence="1 9">Multi-pass membrane protein</topology>
    </subcellularLocation>
</comment>
<evidence type="ECO:0000313" key="11">
    <source>
        <dbReference type="EMBL" id="MBQ0960930.1"/>
    </source>
</evidence>
<name>A0A941BRW6_9BURK</name>
<evidence type="ECO:0000256" key="5">
    <source>
        <dbReference type="ARBA" id="ARBA00022692"/>
    </source>
</evidence>
<feature type="transmembrane region" description="Helical" evidence="9">
    <location>
        <begin position="30"/>
        <end position="51"/>
    </location>
</feature>
<evidence type="ECO:0000256" key="7">
    <source>
        <dbReference type="ARBA" id="ARBA00023136"/>
    </source>
</evidence>
<comment type="similarity">
    <text evidence="8 9">Belongs to the TRAP transporter small permease family.</text>
</comment>
<dbReference type="GO" id="GO:0022857">
    <property type="term" value="F:transmembrane transporter activity"/>
    <property type="evidence" value="ECO:0007669"/>
    <property type="project" value="UniProtKB-UniRule"/>
</dbReference>
<keyword evidence="7 9" id="KW-0472">Membrane</keyword>
<keyword evidence="2 9" id="KW-0813">Transport</keyword>
<accession>A0A941BRW6</accession>
<keyword evidence="12" id="KW-1185">Reference proteome</keyword>
<dbReference type="EMBL" id="JAGQDE010000019">
    <property type="protein sequence ID" value="MBQ0960930.1"/>
    <property type="molecule type" value="Genomic_DNA"/>
</dbReference>
<dbReference type="RefSeq" id="WP_210803604.1">
    <property type="nucleotide sequence ID" value="NZ_JAGQDE010000019.1"/>
</dbReference>
<keyword evidence="6 9" id="KW-1133">Transmembrane helix</keyword>
<comment type="caution">
    <text evidence="11">The sequence shown here is derived from an EMBL/GenBank/DDBJ whole genome shotgun (WGS) entry which is preliminary data.</text>
</comment>
<evidence type="ECO:0000256" key="8">
    <source>
        <dbReference type="ARBA" id="ARBA00038436"/>
    </source>
</evidence>
<keyword evidence="5 9" id="KW-0812">Transmembrane</keyword>
<dbReference type="AlphaFoldDB" id="A0A941BRW6"/>
<evidence type="ECO:0000256" key="3">
    <source>
        <dbReference type="ARBA" id="ARBA00022475"/>
    </source>
</evidence>
<keyword evidence="4 9" id="KW-0997">Cell inner membrane</keyword>
<keyword evidence="3" id="KW-1003">Cell membrane</keyword>
<dbReference type="Proteomes" id="UP000678374">
    <property type="component" value="Unassembled WGS sequence"/>
</dbReference>
<reference evidence="11" key="1">
    <citation type="submission" date="2021-04" db="EMBL/GenBank/DDBJ databases">
        <title>The genome sequence of Ideonella sp. 4Y11.</title>
        <authorList>
            <person name="Liu Y."/>
        </authorList>
    </citation>
    <scope>NUCLEOTIDE SEQUENCE</scope>
    <source>
        <strain evidence="11">4Y11</strain>
    </source>
</reference>
<sequence length="185" mass="19088">MQEPLPGARVAGTLPGFGPIGYRLLALSKALAMAGGLVFVLLVAMSIVSIVGRKLAAAPVPGDVELLQMSAAFACACFFAYCHLIGGDVKVDFFTARASARTLRALDALGSLLFGAMGAALAWRGTAGMLAMKDSGETSIILGWPIWLAQALMIPGFVLMALAGLYMVGAHLRSPAVGAPQEVQP</sequence>
<evidence type="ECO:0000256" key="2">
    <source>
        <dbReference type="ARBA" id="ARBA00022448"/>
    </source>
</evidence>
<evidence type="ECO:0000256" key="6">
    <source>
        <dbReference type="ARBA" id="ARBA00022989"/>
    </source>
</evidence>
<organism evidence="11 12">
    <name type="scientific">Ideonella aquatica</name>
    <dbReference type="NCBI Taxonomy" id="2824119"/>
    <lineage>
        <taxon>Bacteria</taxon>
        <taxon>Pseudomonadati</taxon>
        <taxon>Pseudomonadota</taxon>
        <taxon>Betaproteobacteria</taxon>
        <taxon>Burkholderiales</taxon>
        <taxon>Sphaerotilaceae</taxon>
        <taxon>Ideonella</taxon>
    </lineage>
</organism>
<dbReference type="InterPro" id="IPR007387">
    <property type="entry name" value="TRAP_DctQ"/>
</dbReference>
<feature type="transmembrane region" description="Helical" evidence="9">
    <location>
        <begin position="144"/>
        <end position="168"/>
    </location>
</feature>
<comment type="subunit">
    <text evidence="9">The complex comprises the extracytoplasmic solute receptor protein and the two transmembrane proteins.</text>
</comment>
<feature type="transmembrane region" description="Helical" evidence="9">
    <location>
        <begin position="105"/>
        <end position="124"/>
    </location>
</feature>
<dbReference type="Pfam" id="PF04290">
    <property type="entry name" value="DctQ"/>
    <property type="match status" value="1"/>
</dbReference>
<dbReference type="GO" id="GO:0005886">
    <property type="term" value="C:plasma membrane"/>
    <property type="evidence" value="ECO:0007669"/>
    <property type="project" value="UniProtKB-SubCell"/>
</dbReference>
<feature type="transmembrane region" description="Helical" evidence="9">
    <location>
        <begin position="66"/>
        <end position="84"/>
    </location>
</feature>
<evidence type="ECO:0000256" key="9">
    <source>
        <dbReference type="RuleBase" id="RU369079"/>
    </source>
</evidence>